<evidence type="ECO:0000313" key="4">
    <source>
        <dbReference type="EMBL" id="OQD73409.1"/>
    </source>
</evidence>
<protein>
    <recommendedName>
        <fullName evidence="2">Hydrophobin</fullName>
    </recommendedName>
</protein>
<organism evidence="4 5">
    <name type="scientific">Penicillium decumbens</name>
    <dbReference type="NCBI Taxonomy" id="69771"/>
    <lineage>
        <taxon>Eukaryota</taxon>
        <taxon>Fungi</taxon>
        <taxon>Dikarya</taxon>
        <taxon>Ascomycota</taxon>
        <taxon>Pezizomycotina</taxon>
        <taxon>Eurotiomycetes</taxon>
        <taxon>Eurotiomycetidae</taxon>
        <taxon>Eurotiales</taxon>
        <taxon>Aspergillaceae</taxon>
        <taxon>Penicillium</taxon>
    </lineage>
</organism>
<comment type="similarity">
    <text evidence="2">Belongs to the fungal hydrophobin family.</text>
</comment>
<dbReference type="Pfam" id="PF01185">
    <property type="entry name" value="Hydrophobin"/>
    <property type="match status" value="1"/>
</dbReference>
<keyword evidence="2" id="KW-0732">Signal</keyword>
<keyword evidence="1 2" id="KW-1015">Disulfide bond</keyword>
<evidence type="ECO:0000313" key="5">
    <source>
        <dbReference type="Proteomes" id="UP000191522"/>
    </source>
</evidence>
<evidence type="ECO:0000256" key="3">
    <source>
        <dbReference type="SAM" id="MobiDB-lite"/>
    </source>
</evidence>
<comment type="caution">
    <text evidence="4">The sequence shown here is derived from an EMBL/GenBank/DDBJ whole genome shotgun (WGS) entry which is preliminary data.</text>
</comment>
<dbReference type="GO" id="GO:0005199">
    <property type="term" value="F:structural constituent of cell wall"/>
    <property type="evidence" value="ECO:0007669"/>
    <property type="project" value="InterPro"/>
</dbReference>
<keyword evidence="5" id="KW-1185">Reference proteome</keyword>
<dbReference type="OrthoDB" id="4292214at2759"/>
<dbReference type="EMBL" id="MDYL01000015">
    <property type="protein sequence ID" value="OQD73409.1"/>
    <property type="molecule type" value="Genomic_DNA"/>
</dbReference>
<dbReference type="AlphaFoldDB" id="A0A1V6P8T0"/>
<name>A0A1V6P8T0_PENDC</name>
<comment type="subcellular location">
    <subcellularLocation>
        <location evidence="2">Secreted</location>
        <location evidence="2">Cell wall</location>
    </subcellularLocation>
</comment>
<evidence type="ECO:0000256" key="1">
    <source>
        <dbReference type="ARBA" id="ARBA00023157"/>
    </source>
</evidence>
<dbReference type="InterPro" id="IPR001338">
    <property type="entry name" value="Class_I_Hydrophobin"/>
</dbReference>
<feature type="compositionally biased region" description="Low complexity" evidence="3">
    <location>
        <begin position="35"/>
        <end position="46"/>
    </location>
</feature>
<accession>A0A1V6P8T0</accession>
<keyword evidence="2" id="KW-0964">Secreted</keyword>
<feature type="signal peptide" evidence="2">
    <location>
        <begin position="1"/>
        <end position="19"/>
    </location>
</feature>
<dbReference type="Proteomes" id="UP000191522">
    <property type="component" value="Unassembled WGS sequence"/>
</dbReference>
<sequence>MHLTTLFASLSTLLTIAAAIPVAQDPSKPSKPVISSTPTPTASTPTPSMITMVGPYQCPPNQQKQCCQSLQETSHDIMKGLGELVPILGGIQVSSKISFQCKNMTPEESPNSCKEKEYSPMCCSKESSNGIGLCKPFAVAKEEYYKSFGYGQESQVDYINDAVD</sequence>
<keyword evidence="2" id="KW-0134">Cell wall</keyword>
<proteinExistence type="inferred from homology"/>
<feature type="region of interest" description="Disordered" evidence="3">
    <location>
        <begin position="24"/>
        <end position="46"/>
    </location>
</feature>
<dbReference type="GO" id="GO:0009277">
    <property type="term" value="C:fungal-type cell wall"/>
    <property type="evidence" value="ECO:0007669"/>
    <property type="project" value="InterPro"/>
</dbReference>
<dbReference type="OMA" id="YEAYTCP"/>
<reference evidence="5" key="1">
    <citation type="journal article" date="2017" name="Nat. Microbiol.">
        <title>Global analysis of biosynthetic gene clusters reveals vast potential of secondary metabolite production in Penicillium species.</title>
        <authorList>
            <person name="Nielsen J.C."/>
            <person name="Grijseels S."/>
            <person name="Prigent S."/>
            <person name="Ji B."/>
            <person name="Dainat J."/>
            <person name="Nielsen K.F."/>
            <person name="Frisvad J.C."/>
            <person name="Workman M."/>
            <person name="Nielsen J."/>
        </authorList>
    </citation>
    <scope>NUCLEOTIDE SEQUENCE [LARGE SCALE GENOMIC DNA]</scope>
    <source>
        <strain evidence="5">IBT 11843</strain>
    </source>
</reference>
<evidence type="ECO:0000256" key="2">
    <source>
        <dbReference type="RuleBase" id="RU365009"/>
    </source>
</evidence>
<gene>
    <name evidence="4" type="ORF">PENDEC_c015G00849</name>
</gene>
<feature type="chain" id="PRO_5013984206" description="Hydrophobin" evidence="2">
    <location>
        <begin position="20"/>
        <end position="164"/>
    </location>
</feature>